<accession>A0A1I7ZP30</accession>
<reference evidence="3" key="1">
    <citation type="submission" date="2016-11" db="UniProtKB">
        <authorList>
            <consortium name="WormBaseParasite"/>
        </authorList>
    </citation>
    <scope>IDENTIFICATION</scope>
</reference>
<feature type="compositionally biased region" description="Basic and acidic residues" evidence="1">
    <location>
        <begin position="198"/>
        <end position="207"/>
    </location>
</feature>
<feature type="region of interest" description="Disordered" evidence="1">
    <location>
        <begin position="165"/>
        <end position="218"/>
    </location>
</feature>
<keyword evidence="2" id="KW-1185">Reference proteome</keyword>
<protein>
    <submittedName>
        <fullName evidence="3">Uncharacterized protein</fullName>
    </submittedName>
</protein>
<dbReference type="Proteomes" id="UP000095287">
    <property type="component" value="Unplaced"/>
</dbReference>
<evidence type="ECO:0000256" key="1">
    <source>
        <dbReference type="SAM" id="MobiDB-lite"/>
    </source>
</evidence>
<dbReference type="AlphaFoldDB" id="A0A1I7ZP30"/>
<evidence type="ECO:0000313" key="3">
    <source>
        <dbReference type="WBParaSite" id="L893_g2851.t1"/>
    </source>
</evidence>
<evidence type="ECO:0000313" key="2">
    <source>
        <dbReference type="Proteomes" id="UP000095287"/>
    </source>
</evidence>
<name>A0A1I7ZP30_9BILA</name>
<dbReference type="WBParaSite" id="L893_g2851.t1">
    <property type="protein sequence ID" value="L893_g2851.t1"/>
    <property type="gene ID" value="L893_g2851"/>
</dbReference>
<organism evidence="2 3">
    <name type="scientific">Steinernema glaseri</name>
    <dbReference type="NCBI Taxonomy" id="37863"/>
    <lineage>
        <taxon>Eukaryota</taxon>
        <taxon>Metazoa</taxon>
        <taxon>Ecdysozoa</taxon>
        <taxon>Nematoda</taxon>
        <taxon>Chromadorea</taxon>
        <taxon>Rhabditida</taxon>
        <taxon>Tylenchina</taxon>
        <taxon>Panagrolaimomorpha</taxon>
        <taxon>Strongyloidoidea</taxon>
        <taxon>Steinernematidae</taxon>
        <taxon>Steinernema</taxon>
    </lineage>
</organism>
<proteinExistence type="predicted"/>
<sequence>MCIPNESNVVQVTSTRSEFLSVPVLFLVKLLKVLLSIRETSETEEDLLLEKRKPSRATEALEEVAWNEESDKDASWECGGLLLLGHSDAPSRDVPPGPAPPKTASTLRASSASIVSIWKCDEVSPSLLRNVSLVGVASLAPEPASTRLAVPHCRRVRPESEIHLSRLDSSPRAPRVSSVGDGDRRATSHLRTTVKKRGQGETHREAEAPPLRPLRVSG</sequence>